<name>A0A3P7L5W0_DIBLA</name>
<reference evidence="5 6" key="1">
    <citation type="submission" date="2018-11" db="EMBL/GenBank/DDBJ databases">
        <authorList>
            <consortium name="Pathogen Informatics"/>
        </authorList>
    </citation>
    <scope>NUCLEOTIDE SEQUENCE [LARGE SCALE GENOMIC DNA]</scope>
</reference>
<dbReference type="GO" id="GO:0017056">
    <property type="term" value="F:structural constituent of nuclear pore"/>
    <property type="evidence" value="ECO:0007669"/>
    <property type="project" value="TreeGrafter"/>
</dbReference>
<gene>
    <name evidence="5" type="ORF">DILT_LOCUS4791</name>
</gene>
<keyword evidence="6" id="KW-1185">Reference proteome</keyword>
<evidence type="ECO:0000313" key="6">
    <source>
        <dbReference type="Proteomes" id="UP000281553"/>
    </source>
</evidence>
<dbReference type="PANTHER" id="PTHR31344:SF0">
    <property type="entry name" value="NUCLEAR PORE COMPLEX PROTEIN NUP205"/>
    <property type="match status" value="1"/>
</dbReference>
<comment type="subcellular location">
    <subcellularLocation>
        <location evidence="1">Nucleus</location>
    </subcellularLocation>
</comment>
<keyword evidence="3" id="KW-0813">Transport</keyword>
<dbReference type="PANTHER" id="PTHR31344">
    <property type="entry name" value="NUCLEAR PORE COMPLEX PROTEIN NUP205"/>
    <property type="match status" value="1"/>
</dbReference>
<evidence type="ECO:0000313" key="5">
    <source>
        <dbReference type="EMBL" id="VDN08960.1"/>
    </source>
</evidence>
<protein>
    <submittedName>
        <fullName evidence="5">Uncharacterized protein</fullName>
    </submittedName>
</protein>
<evidence type="ECO:0000256" key="1">
    <source>
        <dbReference type="ARBA" id="ARBA00004123"/>
    </source>
</evidence>
<dbReference type="GO" id="GO:0006999">
    <property type="term" value="P:nuclear pore organization"/>
    <property type="evidence" value="ECO:0007669"/>
    <property type="project" value="TreeGrafter"/>
</dbReference>
<dbReference type="AlphaFoldDB" id="A0A3P7L5W0"/>
<evidence type="ECO:0000256" key="2">
    <source>
        <dbReference type="ARBA" id="ARBA00005892"/>
    </source>
</evidence>
<dbReference type="InterPro" id="IPR021827">
    <property type="entry name" value="Nup186/Nup192/Nup205"/>
</dbReference>
<comment type="similarity">
    <text evidence="2">Belongs to the NUP186/NUP192/NUP205 family.</text>
</comment>
<organism evidence="5 6">
    <name type="scientific">Dibothriocephalus latus</name>
    <name type="common">Fish tapeworm</name>
    <name type="synonym">Diphyllobothrium latum</name>
    <dbReference type="NCBI Taxonomy" id="60516"/>
    <lineage>
        <taxon>Eukaryota</taxon>
        <taxon>Metazoa</taxon>
        <taxon>Spiralia</taxon>
        <taxon>Lophotrochozoa</taxon>
        <taxon>Platyhelminthes</taxon>
        <taxon>Cestoda</taxon>
        <taxon>Eucestoda</taxon>
        <taxon>Diphyllobothriidea</taxon>
        <taxon>Diphyllobothriidae</taxon>
        <taxon>Dibothriocephalus</taxon>
    </lineage>
</organism>
<keyword evidence="4" id="KW-0539">Nucleus</keyword>
<accession>A0A3P7L5W0</accession>
<dbReference type="OrthoDB" id="2019644at2759"/>
<evidence type="ECO:0000256" key="3">
    <source>
        <dbReference type="ARBA" id="ARBA00022448"/>
    </source>
</evidence>
<dbReference type="EMBL" id="UYRU01046120">
    <property type="protein sequence ID" value="VDN08960.1"/>
    <property type="molecule type" value="Genomic_DNA"/>
</dbReference>
<dbReference type="Pfam" id="PF11894">
    <property type="entry name" value="Nup192"/>
    <property type="match status" value="1"/>
</dbReference>
<dbReference type="Proteomes" id="UP000281553">
    <property type="component" value="Unassembled WGS sequence"/>
</dbReference>
<proteinExistence type="inferred from homology"/>
<evidence type="ECO:0000256" key="4">
    <source>
        <dbReference type="ARBA" id="ARBA00023242"/>
    </source>
</evidence>
<sequence>MWATYKTIGNLVIDIFCNGQDEKIIQLESLLEQYKDAFLNPAKNPPKSMTDRQLVKKADSEAISLPGVSQKILLTRDIIEEACTISDLFDFNELAAVELLLSAEGQLPSYPNLTRGLVAIILYYDGQRAIAESLRTIFQSRNGRMWSVRLSKETATLVESFTNDLLASGLVSNILSKLFLFLCFLSSQS</sequence>
<dbReference type="GO" id="GO:0044611">
    <property type="term" value="C:nuclear pore inner ring"/>
    <property type="evidence" value="ECO:0007669"/>
    <property type="project" value="TreeGrafter"/>
</dbReference>